<feature type="domain" description="4'-phosphopantetheinyl transferase N-terminal" evidence="4">
    <location>
        <begin position="64"/>
        <end position="139"/>
    </location>
</feature>
<evidence type="ECO:0000259" key="3">
    <source>
        <dbReference type="Pfam" id="PF01648"/>
    </source>
</evidence>
<evidence type="ECO:0000259" key="4">
    <source>
        <dbReference type="Pfam" id="PF22624"/>
    </source>
</evidence>
<dbReference type="InterPro" id="IPR008278">
    <property type="entry name" value="4-PPantetheinyl_Trfase_dom"/>
</dbReference>
<dbReference type="Proteomes" id="UP000291117">
    <property type="component" value="Unassembled WGS sequence"/>
</dbReference>
<reference evidence="5 6" key="1">
    <citation type="submission" date="2019-02" db="EMBL/GenBank/DDBJ databases">
        <title>Pedobacter sp. RP-3-8 sp. nov., isolated from Arctic soil.</title>
        <authorList>
            <person name="Dahal R.H."/>
        </authorList>
    </citation>
    <scope>NUCLEOTIDE SEQUENCE [LARGE SCALE GENOMIC DNA]</scope>
    <source>
        <strain evidence="5 6">RP-3-8</strain>
    </source>
</reference>
<dbReference type="GO" id="GO:0000287">
    <property type="term" value="F:magnesium ion binding"/>
    <property type="evidence" value="ECO:0007669"/>
    <property type="project" value="InterPro"/>
</dbReference>
<dbReference type="InterPro" id="IPR050559">
    <property type="entry name" value="P-Pant_transferase_sf"/>
</dbReference>
<feature type="domain" description="4'-phosphopantetheinyl transferase" evidence="3">
    <location>
        <begin position="142"/>
        <end position="222"/>
    </location>
</feature>
<dbReference type="PANTHER" id="PTHR12215:SF10">
    <property type="entry name" value="L-AMINOADIPATE-SEMIALDEHYDE DEHYDROGENASE-PHOSPHOPANTETHEINYL TRANSFERASE"/>
    <property type="match status" value="1"/>
</dbReference>
<dbReference type="GO" id="GO:0008897">
    <property type="term" value="F:holo-[acyl-carrier-protein] synthase activity"/>
    <property type="evidence" value="ECO:0007669"/>
    <property type="project" value="InterPro"/>
</dbReference>
<dbReference type="Pfam" id="PF22624">
    <property type="entry name" value="AASDHPPT_N"/>
    <property type="match status" value="1"/>
</dbReference>
<evidence type="ECO:0000313" key="5">
    <source>
        <dbReference type="EMBL" id="TCC97255.1"/>
    </source>
</evidence>
<gene>
    <name evidence="5" type="ORF">EZ444_10420</name>
</gene>
<evidence type="ECO:0000256" key="1">
    <source>
        <dbReference type="ARBA" id="ARBA00010990"/>
    </source>
</evidence>
<name>A0A4R0NAT7_9SPHI</name>
<dbReference type="Gene3D" id="3.90.470.20">
    <property type="entry name" value="4'-phosphopantetheinyl transferase domain"/>
    <property type="match status" value="2"/>
</dbReference>
<dbReference type="AlphaFoldDB" id="A0A4R0NAT7"/>
<dbReference type="SUPFAM" id="SSF56214">
    <property type="entry name" value="4'-phosphopantetheinyl transferase"/>
    <property type="match status" value="2"/>
</dbReference>
<keyword evidence="2 5" id="KW-0808">Transferase</keyword>
<dbReference type="PANTHER" id="PTHR12215">
    <property type="entry name" value="PHOSPHOPANTETHEINE TRANSFERASE"/>
    <property type="match status" value="1"/>
</dbReference>
<evidence type="ECO:0000313" key="6">
    <source>
        <dbReference type="Proteomes" id="UP000291117"/>
    </source>
</evidence>
<dbReference type="InterPro" id="IPR055066">
    <property type="entry name" value="AASDHPPT_N"/>
</dbReference>
<sequence>MARGIKQGYAIVSLYDKLNRLKNFIDHPITWRNYTSDSYIDKKCTHIFKISIADFDKIVAHYPTVLRADEIEKAGRFKHIEDAKRYIIGKFFLRTILSKTLGIEPSAILFSHIGNQKPHIAAQHFNISHSGNFTIIAISPLPIGIDIEFIKNDFDFNSLLKVCFTTSELGHIKNAIDFYTFWTRKEAVLKASGEGIIDNLHAIDCSENTVSRAGANYKLTSNQLDESHIISLAINTLCFKNEYWFF</sequence>
<evidence type="ECO:0000256" key="2">
    <source>
        <dbReference type="ARBA" id="ARBA00022679"/>
    </source>
</evidence>
<accession>A0A4R0NAT7</accession>
<keyword evidence="6" id="KW-1185">Reference proteome</keyword>
<dbReference type="EMBL" id="SJSM01000004">
    <property type="protein sequence ID" value="TCC97255.1"/>
    <property type="molecule type" value="Genomic_DNA"/>
</dbReference>
<protein>
    <submittedName>
        <fullName evidence="5">4'-phosphopantetheinyl transferase superfamily protein</fullName>
    </submittedName>
</protein>
<dbReference type="GO" id="GO:0005829">
    <property type="term" value="C:cytosol"/>
    <property type="evidence" value="ECO:0007669"/>
    <property type="project" value="TreeGrafter"/>
</dbReference>
<dbReference type="InterPro" id="IPR037143">
    <property type="entry name" value="4-PPantetheinyl_Trfase_dom_sf"/>
</dbReference>
<comment type="similarity">
    <text evidence="1">Belongs to the P-Pant transferase superfamily. Gsp/Sfp/HetI/AcpT family.</text>
</comment>
<dbReference type="GO" id="GO:0019878">
    <property type="term" value="P:lysine biosynthetic process via aminoadipic acid"/>
    <property type="evidence" value="ECO:0007669"/>
    <property type="project" value="TreeGrafter"/>
</dbReference>
<organism evidence="5 6">
    <name type="scientific">Pedobacter hiemivivus</name>
    <dbReference type="NCBI Taxonomy" id="2530454"/>
    <lineage>
        <taxon>Bacteria</taxon>
        <taxon>Pseudomonadati</taxon>
        <taxon>Bacteroidota</taxon>
        <taxon>Sphingobacteriia</taxon>
        <taxon>Sphingobacteriales</taxon>
        <taxon>Sphingobacteriaceae</taxon>
        <taxon>Pedobacter</taxon>
    </lineage>
</organism>
<dbReference type="OrthoDB" id="9808281at2"/>
<proteinExistence type="inferred from homology"/>
<dbReference type="Pfam" id="PF01648">
    <property type="entry name" value="ACPS"/>
    <property type="match status" value="1"/>
</dbReference>
<comment type="caution">
    <text evidence="5">The sequence shown here is derived from an EMBL/GenBank/DDBJ whole genome shotgun (WGS) entry which is preliminary data.</text>
</comment>